<dbReference type="Proteomes" id="UP000199518">
    <property type="component" value="Unassembled WGS sequence"/>
</dbReference>
<dbReference type="RefSeq" id="WP_092047127.1">
    <property type="nucleotide sequence ID" value="NZ_FOQD01000001.1"/>
</dbReference>
<dbReference type="InterPro" id="IPR006015">
    <property type="entry name" value="Universal_stress_UspA"/>
</dbReference>
<sequence>MKLLVAVDGSKSSADALAFLEKFPFAQKPDVIVAHTCPVPNLTEIGVAVPSQIQQEIERSRAEGWEIAKKAAIRCESWAKAVKAELLGGPAAAREIVDAAAREQVELIVLGARGLGAVSRFLLGSVSDSVAKHAPCSVLVVRPPQADRAQRGARIMFAVDGSEASHSAVRRFAALPLGKDAEILVMTVVDTVQAYHTEYTLQRSPALTSLLERTRSHLEADVAQLKAATANIRTVLKEKSDAAAYLLDEVDRWKPDLLVVGNTGKTGWERVLMGSVSTRLLHHAPCSVWVERLRK</sequence>
<organism evidence="3 4">
    <name type="scientific">Planctomicrobium piriforme</name>
    <dbReference type="NCBI Taxonomy" id="1576369"/>
    <lineage>
        <taxon>Bacteria</taxon>
        <taxon>Pseudomonadati</taxon>
        <taxon>Planctomycetota</taxon>
        <taxon>Planctomycetia</taxon>
        <taxon>Planctomycetales</taxon>
        <taxon>Planctomycetaceae</taxon>
        <taxon>Planctomicrobium</taxon>
    </lineage>
</organism>
<dbReference type="Pfam" id="PF00582">
    <property type="entry name" value="Usp"/>
    <property type="match status" value="2"/>
</dbReference>
<feature type="domain" description="UspA" evidence="2">
    <location>
        <begin position="2"/>
        <end position="142"/>
    </location>
</feature>
<reference evidence="4" key="1">
    <citation type="submission" date="2016-10" db="EMBL/GenBank/DDBJ databases">
        <authorList>
            <person name="Varghese N."/>
            <person name="Submissions S."/>
        </authorList>
    </citation>
    <scope>NUCLEOTIDE SEQUENCE [LARGE SCALE GENOMIC DNA]</scope>
    <source>
        <strain evidence="4">DSM 26348</strain>
    </source>
</reference>
<dbReference type="EMBL" id="FOQD01000001">
    <property type="protein sequence ID" value="SFH56934.1"/>
    <property type="molecule type" value="Genomic_DNA"/>
</dbReference>
<dbReference type="STRING" id="1576369.SAMN05421753_101216"/>
<dbReference type="CDD" id="cd00293">
    <property type="entry name" value="USP-like"/>
    <property type="match status" value="1"/>
</dbReference>
<dbReference type="Gene3D" id="3.40.50.620">
    <property type="entry name" value="HUPs"/>
    <property type="match status" value="2"/>
</dbReference>
<protein>
    <submittedName>
        <fullName evidence="3">Nucleotide-binding universal stress protein, UspA family</fullName>
    </submittedName>
</protein>
<dbReference type="PANTHER" id="PTHR43010">
    <property type="entry name" value="UNIVERSAL STRESS PROTEIN SLR1230"/>
    <property type="match status" value="1"/>
</dbReference>
<dbReference type="PANTHER" id="PTHR43010:SF1">
    <property type="entry name" value="USPA DOMAIN-CONTAINING PROTEIN"/>
    <property type="match status" value="1"/>
</dbReference>
<evidence type="ECO:0000313" key="4">
    <source>
        <dbReference type="Proteomes" id="UP000199518"/>
    </source>
</evidence>
<proteinExistence type="inferred from homology"/>
<dbReference type="InterPro" id="IPR014729">
    <property type="entry name" value="Rossmann-like_a/b/a_fold"/>
</dbReference>
<dbReference type="CDD" id="cd23659">
    <property type="entry name" value="USP_At3g01520-like"/>
    <property type="match status" value="1"/>
</dbReference>
<evidence type="ECO:0000256" key="1">
    <source>
        <dbReference type="ARBA" id="ARBA00008791"/>
    </source>
</evidence>
<dbReference type="AlphaFoldDB" id="A0A1I3B3R9"/>
<evidence type="ECO:0000313" key="3">
    <source>
        <dbReference type="EMBL" id="SFH56934.1"/>
    </source>
</evidence>
<dbReference type="InterPro" id="IPR006016">
    <property type="entry name" value="UspA"/>
</dbReference>
<feature type="domain" description="UspA" evidence="2">
    <location>
        <begin position="154"/>
        <end position="290"/>
    </location>
</feature>
<dbReference type="OrthoDB" id="6368426at2"/>
<gene>
    <name evidence="3" type="ORF">SAMN05421753_101216</name>
</gene>
<name>A0A1I3B3R9_9PLAN</name>
<comment type="similarity">
    <text evidence="1">Belongs to the universal stress protein A family.</text>
</comment>
<evidence type="ECO:0000259" key="2">
    <source>
        <dbReference type="Pfam" id="PF00582"/>
    </source>
</evidence>
<dbReference type="PRINTS" id="PR01438">
    <property type="entry name" value="UNVRSLSTRESS"/>
</dbReference>
<accession>A0A1I3B3R9</accession>
<dbReference type="InterPro" id="IPR051688">
    <property type="entry name" value="USP_A"/>
</dbReference>
<keyword evidence="4" id="KW-1185">Reference proteome</keyword>
<dbReference type="SUPFAM" id="SSF52402">
    <property type="entry name" value="Adenine nucleotide alpha hydrolases-like"/>
    <property type="match status" value="2"/>
</dbReference>